<dbReference type="InterPro" id="IPR007233">
    <property type="entry name" value="TRAPPC"/>
</dbReference>
<dbReference type="GO" id="GO:0005783">
    <property type="term" value="C:endoplasmic reticulum"/>
    <property type="evidence" value="ECO:0007669"/>
    <property type="project" value="UniProtKB-SubCell"/>
</dbReference>
<sequence>MSAVQESFEALSVRSADSEERDSWAQQSEAINSDIQDIMVDVLVVFSQLPKLDTSSEAVEAWATAFDRLFEIVPGLKPVFNTAPSEDLETRFEGRPGRFYSPIEEEYFLATFFQDFWQMLLGTDKLGDLAVGSTLADPRDDSINVYEFVKERKNGPRNAPRRRSRRESALRDPIAAAAAAALREHDKVAANDPKSASRAIEKHLMALLDAYTDADSAFDRLELTASAVESLETSQVGRFFSKFKRQEFALLYASVRGTSCSSVLVDVLTKYYMEFQAEPHLFNAPDYGTFIKDLKRSYKNSESRTTANINAIPQGIYSSRSPNKFHIFRSISTMDVYSILILNKAGGLIYQKDLNPRLSKLSANDYLVLAGTLHGAHAIATRLKPDGSKHGYEDPHTVNSNILLSGKAHTPNVNKSGLSNIDTDLFSLYVFQTLTGVKFIIITSPVGAVTTQAGQPSASKRQFEAASNIYKQCYLYYCDYVMKDPFYSLDMPIKSTMFESKVQELAR</sequence>
<organism evidence="8">
    <name type="scientific">Candidozyma auris</name>
    <name type="common">Yeast</name>
    <name type="synonym">Candida auris</name>
    <dbReference type="NCBI Taxonomy" id="498019"/>
    <lineage>
        <taxon>Eukaryota</taxon>
        <taxon>Fungi</taxon>
        <taxon>Dikarya</taxon>
        <taxon>Ascomycota</taxon>
        <taxon>Saccharomycotina</taxon>
        <taxon>Pichiomycetes</taxon>
        <taxon>Metschnikowiaceae</taxon>
        <taxon>Candidozyma</taxon>
    </lineage>
</organism>
<accession>A0A8F2W1B7</accession>
<dbReference type="GO" id="GO:0006888">
    <property type="term" value="P:endoplasmic reticulum to Golgi vesicle-mediated transport"/>
    <property type="evidence" value="ECO:0007669"/>
    <property type="project" value="TreeGrafter"/>
</dbReference>
<dbReference type="Proteomes" id="UP000825438">
    <property type="component" value="Chromosome II"/>
</dbReference>
<dbReference type="SMART" id="SM01399">
    <property type="entry name" value="Sybindin"/>
    <property type="match status" value="1"/>
</dbReference>
<evidence type="ECO:0000256" key="7">
    <source>
        <dbReference type="ARBA" id="ARBA00038179"/>
    </source>
</evidence>
<evidence type="ECO:0000256" key="2">
    <source>
        <dbReference type="ARBA" id="ARBA00004555"/>
    </source>
</evidence>
<dbReference type="Pfam" id="PF04099">
    <property type="entry name" value="Sybindin"/>
    <property type="match status" value="1"/>
</dbReference>
<evidence type="ECO:0000256" key="1">
    <source>
        <dbReference type="ARBA" id="ARBA00004240"/>
    </source>
</evidence>
<keyword evidence="5" id="KW-0931">ER-Golgi transport</keyword>
<dbReference type="PANTHER" id="PTHR23249:SF15">
    <property type="entry name" value="TRAFFICKING PROTEIN PARTICLE COMPLEX SUBUNIT 4"/>
    <property type="match status" value="1"/>
</dbReference>
<keyword evidence="3" id="KW-0813">Transport</keyword>
<evidence type="ECO:0000256" key="3">
    <source>
        <dbReference type="ARBA" id="ARBA00022448"/>
    </source>
</evidence>
<keyword evidence="6" id="KW-0333">Golgi apparatus</keyword>
<keyword evidence="4" id="KW-0256">Endoplasmic reticulum</keyword>
<dbReference type="InterPro" id="IPR011012">
    <property type="entry name" value="Longin-like_dom_sf"/>
</dbReference>
<dbReference type="PANTHER" id="PTHR23249">
    <property type="entry name" value="TRAFFICKING PROTEIN PARTICLE COMPLEX SUBUNIT"/>
    <property type="match status" value="1"/>
</dbReference>
<protein>
    <submittedName>
        <fullName evidence="8">Uncharacterized protein</fullName>
    </submittedName>
</protein>
<proteinExistence type="inferred from homology"/>
<dbReference type="EMBL" id="CP076750">
    <property type="protein sequence ID" value="QWW23681.1"/>
    <property type="molecule type" value="Genomic_DNA"/>
</dbReference>
<evidence type="ECO:0000313" key="8">
    <source>
        <dbReference type="EMBL" id="QWW23681.1"/>
    </source>
</evidence>
<gene>
    <name evidence="8" type="ORF">CA7LBN_002482</name>
</gene>
<dbReference type="CDD" id="cd14856">
    <property type="entry name" value="TRAPPC4_synbindin"/>
    <property type="match status" value="1"/>
</dbReference>
<name>A0A8F2W1B7_CANAR</name>
<reference evidence="8" key="1">
    <citation type="submission" date="2021-06" db="EMBL/GenBank/DDBJ databases">
        <title>Candida auris outbreak in lebanese hospital.</title>
        <authorList>
            <person name="Finianos M."/>
        </authorList>
    </citation>
    <scope>NUCLEOTIDE SEQUENCE</scope>
    <source>
        <strain evidence="8">CA7LBN</strain>
    </source>
</reference>
<evidence type="ECO:0000256" key="4">
    <source>
        <dbReference type="ARBA" id="ARBA00022824"/>
    </source>
</evidence>
<dbReference type="Gene3D" id="3.30.450.70">
    <property type="match status" value="1"/>
</dbReference>
<dbReference type="GO" id="GO:0030008">
    <property type="term" value="C:TRAPP complex"/>
    <property type="evidence" value="ECO:0007669"/>
    <property type="project" value="InterPro"/>
</dbReference>
<dbReference type="SUPFAM" id="SSF64356">
    <property type="entry name" value="SNARE-like"/>
    <property type="match status" value="1"/>
</dbReference>
<evidence type="ECO:0000256" key="5">
    <source>
        <dbReference type="ARBA" id="ARBA00022892"/>
    </source>
</evidence>
<dbReference type="GO" id="GO:0005794">
    <property type="term" value="C:Golgi apparatus"/>
    <property type="evidence" value="ECO:0007669"/>
    <property type="project" value="UniProtKB-SubCell"/>
</dbReference>
<comment type="similarity">
    <text evidence="7">Belongs to the TRAPP small subunits family. TRAPPC4 subfamily.</text>
</comment>
<evidence type="ECO:0000256" key="6">
    <source>
        <dbReference type="ARBA" id="ARBA00023034"/>
    </source>
</evidence>
<comment type="subcellular location">
    <subcellularLocation>
        <location evidence="1">Endoplasmic reticulum</location>
    </subcellularLocation>
    <subcellularLocation>
        <location evidence="2">Golgi apparatus</location>
    </subcellularLocation>
</comment>
<dbReference type="AlphaFoldDB" id="A0A8F2W1B7"/>